<keyword evidence="3" id="KW-1185">Reference proteome</keyword>
<dbReference type="PROSITE" id="PS51257">
    <property type="entry name" value="PROKAR_LIPOPROTEIN"/>
    <property type="match status" value="1"/>
</dbReference>
<proteinExistence type="predicted"/>
<protein>
    <recommendedName>
        <fullName evidence="4">DUF4595 domain-containing protein</fullName>
    </recommendedName>
</protein>
<dbReference type="AlphaFoldDB" id="A0A0N0RR16"/>
<name>A0A0N0RR16_9FLAO</name>
<dbReference type="Proteomes" id="UP000037755">
    <property type="component" value="Unassembled WGS sequence"/>
</dbReference>
<feature type="signal peptide" evidence="1">
    <location>
        <begin position="1"/>
        <end position="19"/>
    </location>
</feature>
<evidence type="ECO:0000256" key="1">
    <source>
        <dbReference type="SAM" id="SignalP"/>
    </source>
</evidence>
<evidence type="ECO:0000313" key="2">
    <source>
        <dbReference type="EMBL" id="KOS07756.1"/>
    </source>
</evidence>
<dbReference type="PATRIC" id="fig|1202724.3.peg.3768"/>
<gene>
    <name evidence="2" type="ORF">AM493_18145</name>
</gene>
<keyword evidence="1" id="KW-0732">Signal</keyword>
<dbReference type="STRING" id="1202724.AM493_18145"/>
<evidence type="ECO:0008006" key="4">
    <source>
        <dbReference type="Google" id="ProtNLM"/>
    </source>
</evidence>
<organism evidence="2 3">
    <name type="scientific">Flavobacterium akiainvivens</name>
    <dbReference type="NCBI Taxonomy" id="1202724"/>
    <lineage>
        <taxon>Bacteria</taxon>
        <taxon>Pseudomonadati</taxon>
        <taxon>Bacteroidota</taxon>
        <taxon>Flavobacteriia</taxon>
        <taxon>Flavobacteriales</taxon>
        <taxon>Flavobacteriaceae</taxon>
        <taxon>Flavobacterium</taxon>
    </lineage>
</organism>
<reference evidence="2 3" key="1">
    <citation type="submission" date="2015-08" db="EMBL/GenBank/DDBJ databases">
        <title>Whole genome sequence of Flavobacterium akiainvivens IK-1T, from decaying Wikstroemia oahuensis, an endemic Hawaiian shrub.</title>
        <authorList>
            <person name="Wan X."/>
            <person name="Hou S."/>
            <person name="Saito J."/>
            <person name="Donachie S."/>
        </authorList>
    </citation>
    <scope>NUCLEOTIDE SEQUENCE [LARGE SCALE GENOMIC DNA]</scope>
    <source>
        <strain evidence="2 3">IK-1</strain>
    </source>
</reference>
<dbReference type="EMBL" id="LIYD01000005">
    <property type="protein sequence ID" value="KOS07756.1"/>
    <property type="molecule type" value="Genomic_DNA"/>
</dbReference>
<evidence type="ECO:0000313" key="3">
    <source>
        <dbReference type="Proteomes" id="UP000037755"/>
    </source>
</evidence>
<feature type="chain" id="PRO_5005857591" description="DUF4595 domain-containing protein" evidence="1">
    <location>
        <begin position="20"/>
        <end position="281"/>
    </location>
</feature>
<comment type="caution">
    <text evidence="2">The sequence shown here is derived from an EMBL/GenBank/DDBJ whole genome shotgun (WGS) entry which is preliminary data.</text>
</comment>
<sequence>MKKLLLLLAAPACVLVSCSDDDSTPSTPNALTLAKTITYEPLESNYNTKRVAYYNTQGRFIADTLFSASGTILERSEAVYTATTQTVAGFDASNTLVYTSIDTFDAQGRIVSRSNQNLFDNNISQFTYNTDGTITYAQVSGGVAVPLITYATNSDGLIISSQFVESNNASYVNFDGGTPSNIMQYISDWDQEQLFASFTYFNVQKPQNSLLSVAERNNRILPQNQLNQVAETHSQYVKSYENMWEFERTFNANNYQTYRKKTSFNDFGADLTEETFFYYNE</sequence>
<accession>A0A0N0RR16</accession>
<dbReference type="OrthoDB" id="1444189at2"/>
<dbReference type="RefSeq" id="WP_054409470.1">
    <property type="nucleotide sequence ID" value="NZ_FOYA01000002.1"/>
</dbReference>